<protein>
    <submittedName>
        <fullName evidence="4">TetR family transcriptional regulator</fullName>
    </submittedName>
</protein>
<keyword evidence="5" id="KW-1185">Reference proteome</keyword>
<evidence type="ECO:0000259" key="3">
    <source>
        <dbReference type="PROSITE" id="PS50977"/>
    </source>
</evidence>
<dbReference type="EMBL" id="JBHSBN010000017">
    <property type="protein sequence ID" value="MFC4108729.1"/>
    <property type="molecule type" value="Genomic_DNA"/>
</dbReference>
<evidence type="ECO:0000256" key="2">
    <source>
        <dbReference type="PROSITE-ProRule" id="PRU00335"/>
    </source>
</evidence>
<dbReference type="Pfam" id="PF00440">
    <property type="entry name" value="TetR_N"/>
    <property type="match status" value="1"/>
</dbReference>
<dbReference type="InterPro" id="IPR041678">
    <property type="entry name" value="TetR_C_16"/>
</dbReference>
<accession>A0ABV8KRN6</accession>
<sequence length="191" mass="20675">MTAAAAPRRSDVTRAAILDAARARFAADGYERATIRAIAADAGIDPAMVMRYYGNKEKLFAAAADFDLRMPDLTGLSETGYGRALARHFVHRWEADDTFLALLRAAVSNEAARDRMRQVFASQIGPLVASVCPPGQADTRAGLVASQALGLAFCRYALRLQPLAQLSEEELVDWLAPTLQRYLTGSRSDAG</sequence>
<dbReference type="RefSeq" id="WP_377549372.1">
    <property type="nucleotide sequence ID" value="NZ_JBHSBN010000017.1"/>
</dbReference>
<dbReference type="Gene3D" id="1.10.357.10">
    <property type="entry name" value="Tetracycline Repressor, domain 2"/>
    <property type="match status" value="1"/>
</dbReference>
<evidence type="ECO:0000313" key="4">
    <source>
        <dbReference type="EMBL" id="MFC4108729.1"/>
    </source>
</evidence>
<dbReference type="InterPro" id="IPR009057">
    <property type="entry name" value="Homeodomain-like_sf"/>
</dbReference>
<gene>
    <name evidence="4" type="ORF">ACFOX0_22685</name>
</gene>
<dbReference type="PANTHER" id="PTHR30055">
    <property type="entry name" value="HTH-TYPE TRANSCRIPTIONAL REGULATOR RUTR"/>
    <property type="match status" value="1"/>
</dbReference>
<name>A0ABV8KRN6_9ACTN</name>
<proteinExistence type="predicted"/>
<dbReference type="PANTHER" id="PTHR30055:SF235">
    <property type="entry name" value="TRANSCRIPTIONAL REGULATORY PROTEIN"/>
    <property type="match status" value="1"/>
</dbReference>
<dbReference type="SUPFAM" id="SSF46689">
    <property type="entry name" value="Homeodomain-like"/>
    <property type="match status" value="1"/>
</dbReference>
<dbReference type="Pfam" id="PF17920">
    <property type="entry name" value="TetR_C_16"/>
    <property type="match status" value="1"/>
</dbReference>
<dbReference type="InterPro" id="IPR036271">
    <property type="entry name" value="Tet_transcr_reg_TetR-rel_C_sf"/>
</dbReference>
<comment type="caution">
    <text evidence="4">The sequence shown here is derived from an EMBL/GenBank/DDBJ whole genome shotgun (WGS) entry which is preliminary data.</text>
</comment>
<dbReference type="InterPro" id="IPR001647">
    <property type="entry name" value="HTH_TetR"/>
</dbReference>
<dbReference type="Gene3D" id="1.10.10.60">
    <property type="entry name" value="Homeodomain-like"/>
    <property type="match status" value="1"/>
</dbReference>
<dbReference type="PROSITE" id="PS50977">
    <property type="entry name" value="HTH_TETR_2"/>
    <property type="match status" value="1"/>
</dbReference>
<reference evidence="5" key="1">
    <citation type="journal article" date="2019" name="Int. J. Syst. Evol. Microbiol.">
        <title>The Global Catalogue of Microorganisms (GCM) 10K type strain sequencing project: providing services to taxonomists for standard genome sequencing and annotation.</title>
        <authorList>
            <consortium name="The Broad Institute Genomics Platform"/>
            <consortium name="The Broad Institute Genome Sequencing Center for Infectious Disease"/>
            <person name="Wu L."/>
            <person name="Ma J."/>
        </authorList>
    </citation>
    <scope>NUCLEOTIDE SEQUENCE [LARGE SCALE GENOMIC DNA]</scope>
    <source>
        <strain evidence="5">2902at01</strain>
    </source>
</reference>
<organism evidence="4 5">
    <name type="scientific">Micromonospora zhanjiangensis</name>
    <dbReference type="NCBI Taxonomy" id="1522057"/>
    <lineage>
        <taxon>Bacteria</taxon>
        <taxon>Bacillati</taxon>
        <taxon>Actinomycetota</taxon>
        <taxon>Actinomycetes</taxon>
        <taxon>Micromonosporales</taxon>
        <taxon>Micromonosporaceae</taxon>
        <taxon>Micromonospora</taxon>
    </lineage>
</organism>
<keyword evidence="1 2" id="KW-0238">DNA-binding</keyword>
<feature type="domain" description="HTH tetR-type" evidence="3">
    <location>
        <begin position="11"/>
        <end position="71"/>
    </location>
</feature>
<evidence type="ECO:0000313" key="5">
    <source>
        <dbReference type="Proteomes" id="UP001595868"/>
    </source>
</evidence>
<dbReference type="SUPFAM" id="SSF48498">
    <property type="entry name" value="Tetracyclin repressor-like, C-terminal domain"/>
    <property type="match status" value="1"/>
</dbReference>
<dbReference type="Proteomes" id="UP001595868">
    <property type="component" value="Unassembled WGS sequence"/>
</dbReference>
<evidence type="ECO:0000256" key="1">
    <source>
        <dbReference type="ARBA" id="ARBA00023125"/>
    </source>
</evidence>
<dbReference type="PRINTS" id="PR00455">
    <property type="entry name" value="HTHTETR"/>
</dbReference>
<dbReference type="InterPro" id="IPR050109">
    <property type="entry name" value="HTH-type_TetR-like_transc_reg"/>
</dbReference>
<feature type="DNA-binding region" description="H-T-H motif" evidence="2">
    <location>
        <begin position="34"/>
        <end position="53"/>
    </location>
</feature>